<organism evidence="1 2">
    <name type="scientific">Penicillium subrubescens</name>
    <dbReference type="NCBI Taxonomy" id="1316194"/>
    <lineage>
        <taxon>Eukaryota</taxon>
        <taxon>Fungi</taxon>
        <taxon>Dikarya</taxon>
        <taxon>Ascomycota</taxon>
        <taxon>Pezizomycotina</taxon>
        <taxon>Eurotiomycetes</taxon>
        <taxon>Eurotiomycetidae</taxon>
        <taxon>Eurotiales</taxon>
        <taxon>Aspergillaceae</taxon>
        <taxon>Penicillium</taxon>
    </lineage>
</organism>
<evidence type="ECO:0000313" key="2">
    <source>
        <dbReference type="Proteomes" id="UP000186955"/>
    </source>
</evidence>
<evidence type="ECO:0000313" key="1">
    <source>
        <dbReference type="EMBL" id="OKO97980.1"/>
    </source>
</evidence>
<reference evidence="1 2" key="1">
    <citation type="submission" date="2016-10" db="EMBL/GenBank/DDBJ databases">
        <title>Genome sequence of the ascomycete fungus Penicillium subrubescens.</title>
        <authorList>
            <person name="De Vries R.P."/>
            <person name="Peng M."/>
            <person name="Dilokpimol A."/>
            <person name="Hilden K."/>
            <person name="Makela M.R."/>
            <person name="Grigoriev I."/>
            <person name="Riley R."/>
            <person name="Granchi Z."/>
        </authorList>
    </citation>
    <scope>NUCLEOTIDE SEQUENCE [LARGE SCALE GENOMIC DNA]</scope>
    <source>
        <strain evidence="1 2">CBS 132785</strain>
    </source>
</reference>
<name>A0A1Q5TCP9_9EURO</name>
<protein>
    <submittedName>
        <fullName evidence="1">Uncharacterized protein</fullName>
    </submittedName>
</protein>
<sequence length="103" mass="11016">MSSGIITQLVEQARKSSYLLRDLARTPGWPNLKRGSSASDSDDELSSVLGEVEKYLVKSVDDGNPSTIFAYNGNISVGIYVGGGLEKVDAATTIIDALLDYCQ</sequence>
<dbReference type="Proteomes" id="UP000186955">
    <property type="component" value="Unassembled WGS sequence"/>
</dbReference>
<proteinExistence type="predicted"/>
<dbReference type="EMBL" id="MNBE01000682">
    <property type="protein sequence ID" value="OKO97980.1"/>
    <property type="molecule type" value="Genomic_DNA"/>
</dbReference>
<gene>
    <name evidence="1" type="ORF">PENSUB_9560</name>
</gene>
<keyword evidence="2" id="KW-1185">Reference proteome</keyword>
<accession>A0A1Q5TCP9</accession>
<dbReference type="AlphaFoldDB" id="A0A1Q5TCP9"/>
<comment type="caution">
    <text evidence="1">The sequence shown here is derived from an EMBL/GenBank/DDBJ whole genome shotgun (WGS) entry which is preliminary data.</text>
</comment>